<feature type="signal peptide" evidence="1">
    <location>
        <begin position="1"/>
        <end position="20"/>
    </location>
</feature>
<feature type="chain" id="PRO_5044263379" description="Protein FilF" evidence="1">
    <location>
        <begin position="21"/>
        <end position="649"/>
    </location>
</feature>
<dbReference type="RefSeq" id="WP_063098150.1">
    <property type="nucleotide sequence ID" value="NZ_CP015145.1"/>
</dbReference>
<proteinExistence type="predicted"/>
<gene>
    <name evidence="2" type="ORF">IEC338SC_1109</name>
</gene>
<organism evidence="2 3">
    <name type="scientific">Acinetobacter pittii</name>
    <name type="common">Acinetobacter genomosp. 3</name>
    <dbReference type="NCBI Taxonomy" id="48296"/>
    <lineage>
        <taxon>Bacteria</taxon>
        <taxon>Pseudomonadati</taxon>
        <taxon>Pseudomonadota</taxon>
        <taxon>Gammaproteobacteria</taxon>
        <taxon>Moraxellales</taxon>
        <taxon>Moraxellaceae</taxon>
        <taxon>Acinetobacter</taxon>
        <taxon>Acinetobacter calcoaceticus/baumannii complex</taxon>
    </lineage>
</organism>
<dbReference type="Proteomes" id="UP000076152">
    <property type="component" value="Chromosome"/>
</dbReference>
<reference evidence="2 3" key="1">
    <citation type="submission" date="2016-04" db="EMBL/GenBank/DDBJ databases">
        <title>Complete genome sequencing of OXA-72 bearing Acinetobacter pittii strain IEC338SC.</title>
        <authorList>
            <person name="Brasiliense D.M."/>
            <person name="Lima K.V."/>
            <person name="Souza C.O."/>
            <person name="Dutra L.G."/>
            <person name="Mamizuka E.M."/>
            <person name="Perez-Chaparro P.J."/>
            <person name="McCulloch J.A."/>
        </authorList>
    </citation>
    <scope>NUCLEOTIDE SEQUENCE [LARGE SCALE GENOMIC DNA]</scope>
    <source>
        <strain evidence="2 3">IEC338SC</strain>
    </source>
</reference>
<accession>A0AB33BKP9</accession>
<evidence type="ECO:0000313" key="3">
    <source>
        <dbReference type="Proteomes" id="UP000076152"/>
    </source>
</evidence>
<keyword evidence="1" id="KW-0732">Signal</keyword>
<evidence type="ECO:0000256" key="1">
    <source>
        <dbReference type="SAM" id="SignalP"/>
    </source>
</evidence>
<evidence type="ECO:0000313" key="2">
    <source>
        <dbReference type="EMBL" id="AMX18262.1"/>
    </source>
</evidence>
<protein>
    <recommendedName>
        <fullName evidence="4">Protein FilF</fullName>
    </recommendedName>
</protein>
<dbReference type="AlphaFoldDB" id="A0AB33BKP9"/>
<sequence>MNKKVLWPFALTTLALMLNGCGGGGSTINENPTNGSGGATANGSCSVTNSDCLQFSLDYPIAGINFTCSSAANLSFVTKASGNSVIGSCKAGDTASFYLQDAKATKKIELGSVKLDTVSKIQMTVPPRLKVMDMAIGLTGQTPTSLNQNDPTVQVAMALVKLFQSIGLERGDNVAGDLQPTRFTDDKKNTLNILVQNITATEWKNGAYANILKPWLDVSPISDEQAFELIIQLANLSLVGLYQSDYLTLVKPVLGSNQPYLVAENFYGCNLTNLVDCPKNAVNTQHVLGNLFLLSDRQGYTFGYGLQWKGTSTIATGTAISKVFNILTKSKPTQMIANAQTSWLDPVQTEIKSTKPFRLKISNNINEDLVIYQGKLLNDSFIAGRDSSYLALTNTKTPNPQQYALWKQSADNQNYIGSMDITKVAPASYLSSQIFKTAKNVKSGQTYIFPLYATLNFKFDTAGIAPIDLGVVVDEHGDIRTDIKPNATATDMSGQCGVVSNTNLIDNNGVQQYRIGTTGGTESAATDKSITVRMILGAPELGNLNGIVFGLNSNVVQSTSEDDMKTLVVSGAKINVANLLQGQSSGANLTTYANEIVPWVNLYALYQQVYNKIENISPAPTEAEKALGQRQAGTVTLRTADCYQIKTKP</sequence>
<dbReference type="EMBL" id="CP015145">
    <property type="protein sequence ID" value="AMX18262.1"/>
    <property type="molecule type" value="Genomic_DNA"/>
</dbReference>
<evidence type="ECO:0008006" key="4">
    <source>
        <dbReference type="Google" id="ProtNLM"/>
    </source>
</evidence>
<name>A0AB33BKP9_ACIPI</name>